<protein>
    <submittedName>
        <fullName evidence="2">Uncharacterized protein</fullName>
    </submittedName>
</protein>
<name>A0ABX8HVR0_9PSED</name>
<proteinExistence type="predicted"/>
<organism evidence="2 3">
    <name type="scientific">Pseudomonas lijiangensis</name>
    <dbReference type="NCBI Taxonomy" id="2995658"/>
    <lineage>
        <taxon>Bacteria</taxon>
        <taxon>Pseudomonadati</taxon>
        <taxon>Pseudomonadota</taxon>
        <taxon>Gammaproteobacteria</taxon>
        <taxon>Pseudomonadales</taxon>
        <taxon>Pseudomonadaceae</taxon>
        <taxon>Pseudomonas</taxon>
    </lineage>
</organism>
<keyword evidence="3" id="KW-1185">Reference proteome</keyword>
<evidence type="ECO:0000313" key="2">
    <source>
        <dbReference type="EMBL" id="QWU84415.1"/>
    </source>
</evidence>
<sequence length="63" mass="7058">MVISIHGTRYSSAAKHRHDVHIAAMGRRLAERESIHGNQRRVREEIRNSTQAGKGISSKKIAP</sequence>
<evidence type="ECO:0000256" key="1">
    <source>
        <dbReference type="SAM" id="MobiDB-lite"/>
    </source>
</evidence>
<accession>A0ABX8HVR0</accession>
<dbReference type="RefSeq" id="WP_216705133.1">
    <property type="nucleotide sequence ID" value="NZ_CP076668.1"/>
</dbReference>
<feature type="region of interest" description="Disordered" evidence="1">
    <location>
        <begin position="31"/>
        <end position="63"/>
    </location>
</feature>
<dbReference type="EMBL" id="CP076668">
    <property type="protein sequence ID" value="QWU84415.1"/>
    <property type="molecule type" value="Genomic_DNA"/>
</dbReference>
<evidence type="ECO:0000313" key="3">
    <source>
        <dbReference type="Proteomes" id="UP000683401"/>
    </source>
</evidence>
<feature type="compositionally biased region" description="Basic and acidic residues" evidence="1">
    <location>
        <begin position="31"/>
        <end position="47"/>
    </location>
</feature>
<dbReference type="Proteomes" id="UP000683401">
    <property type="component" value="Chromosome"/>
</dbReference>
<gene>
    <name evidence="2" type="ORF">KQP88_06485</name>
</gene>
<reference evidence="3" key="1">
    <citation type="submission" date="2021-06" db="EMBL/GenBank/DDBJ databases">
        <title>Identification of Pseudomonas cichorii causing bacterial leaf black spot of flue-cured tobacco, a new disease in China.</title>
        <authorList>
            <person name="Lu C.-H."/>
        </authorList>
    </citation>
    <scope>NUCLEOTIDE SEQUENCE [LARGE SCALE GENOMIC DNA]</scope>
    <source>
        <strain evidence="3">LJ2</strain>
    </source>
</reference>